<dbReference type="SUPFAM" id="SSF53187">
    <property type="entry name" value="Zn-dependent exopeptidases"/>
    <property type="match status" value="1"/>
</dbReference>
<dbReference type="KEGG" id="cbae:COR50_05120"/>
<evidence type="ECO:0000313" key="2">
    <source>
        <dbReference type="EMBL" id="ATL46612.1"/>
    </source>
</evidence>
<evidence type="ECO:0000313" key="3">
    <source>
        <dbReference type="Proteomes" id="UP000220133"/>
    </source>
</evidence>
<feature type="domain" description="Peptidase M28" evidence="1">
    <location>
        <begin position="91"/>
        <end position="292"/>
    </location>
</feature>
<dbReference type="InterPro" id="IPR007484">
    <property type="entry name" value="Peptidase_M28"/>
</dbReference>
<accession>A0A291QRU8</accession>
<dbReference type="Pfam" id="PF04389">
    <property type="entry name" value="Peptidase_M28"/>
    <property type="match status" value="1"/>
</dbReference>
<dbReference type="GO" id="GO:0006508">
    <property type="term" value="P:proteolysis"/>
    <property type="evidence" value="ECO:0007669"/>
    <property type="project" value="InterPro"/>
</dbReference>
<dbReference type="Proteomes" id="UP000220133">
    <property type="component" value="Chromosome"/>
</dbReference>
<dbReference type="AlphaFoldDB" id="A0A291QRU8"/>
<dbReference type="EMBL" id="CP023777">
    <property type="protein sequence ID" value="ATL46612.1"/>
    <property type="molecule type" value="Genomic_DNA"/>
</dbReference>
<dbReference type="OrthoDB" id="9764939at2"/>
<dbReference type="PANTHER" id="PTHR12147">
    <property type="entry name" value="METALLOPEPTIDASE M28 FAMILY MEMBER"/>
    <property type="match status" value="1"/>
</dbReference>
<dbReference type="RefSeq" id="WP_098193000.1">
    <property type="nucleotide sequence ID" value="NZ_CP023777.1"/>
</dbReference>
<keyword evidence="3" id="KW-1185">Reference proteome</keyword>
<sequence length="315" mass="35718">MRYIYLVYFLLLGTSLFAQSLPDIDSSLLMKDIATLSSDKYEGRRTGTRGNRLAQFYILDRFKQIGLSQFHNTYEQAFYFQRRDEKLMGTNLYGYIKGKLDSVIVISAHYDHLGIRKGSPEADSIYNGADDNASGVGAMLAMAAYFKQNPPLYSMIFAALDAEEMGLQGAAAFTRQLPVSKNRIVLNINMDMVSHNDKNELYVCGTQHYPALRSIVQAAAVKSPVKLLCGHDLPGSGHDDWTNQSDHYEFHQIGIPFLYFGVEDHPDYHRASDEFEHITPGFYYHAVQSIIEVVNAYEAETYKQAGKELKIYENR</sequence>
<gene>
    <name evidence="2" type="ORF">COR50_05120</name>
</gene>
<dbReference type="Gene3D" id="3.40.630.10">
    <property type="entry name" value="Zn peptidases"/>
    <property type="match status" value="1"/>
</dbReference>
<protein>
    <submittedName>
        <fullName evidence="2">Peptidase M20</fullName>
    </submittedName>
</protein>
<organism evidence="2 3">
    <name type="scientific">Chitinophaga caeni</name>
    <dbReference type="NCBI Taxonomy" id="2029983"/>
    <lineage>
        <taxon>Bacteria</taxon>
        <taxon>Pseudomonadati</taxon>
        <taxon>Bacteroidota</taxon>
        <taxon>Chitinophagia</taxon>
        <taxon>Chitinophagales</taxon>
        <taxon>Chitinophagaceae</taxon>
        <taxon>Chitinophaga</taxon>
    </lineage>
</organism>
<dbReference type="PANTHER" id="PTHR12147:SF26">
    <property type="entry name" value="PEPTIDASE M28 DOMAIN-CONTAINING PROTEIN"/>
    <property type="match status" value="1"/>
</dbReference>
<name>A0A291QRU8_9BACT</name>
<proteinExistence type="predicted"/>
<reference evidence="2 3" key="1">
    <citation type="submission" date="2017-10" db="EMBL/GenBank/DDBJ databases">
        <title>Paenichitinophaga pekingensis gen. nov., sp. nov., isolated from activated sludge.</title>
        <authorList>
            <person name="Jin D."/>
            <person name="Kong X."/>
            <person name="Deng Y."/>
            <person name="Bai Z."/>
        </authorList>
    </citation>
    <scope>NUCLEOTIDE SEQUENCE [LARGE SCALE GENOMIC DNA]</scope>
    <source>
        <strain evidence="2 3">13</strain>
    </source>
</reference>
<dbReference type="InterPro" id="IPR045175">
    <property type="entry name" value="M28_fam"/>
</dbReference>
<dbReference type="GO" id="GO:0008235">
    <property type="term" value="F:metalloexopeptidase activity"/>
    <property type="evidence" value="ECO:0007669"/>
    <property type="project" value="InterPro"/>
</dbReference>
<evidence type="ECO:0000259" key="1">
    <source>
        <dbReference type="Pfam" id="PF04389"/>
    </source>
</evidence>